<dbReference type="AlphaFoldDB" id="A0A0H4QJZ8"/>
<feature type="transmembrane region" description="Helical" evidence="10">
    <location>
        <begin position="53"/>
        <end position="74"/>
    </location>
</feature>
<keyword evidence="2" id="KW-0813">Transport</keyword>
<keyword evidence="13" id="KW-1185">Reference proteome</keyword>
<dbReference type="STRING" id="1007676.ABM34_12340"/>
<name>A0A0H4QJZ8_9LACO</name>
<dbReference type="InterPro" id="IPR050368">
    <property type="entry name" value="ClC-type_chloride_channel"/>
</dbReference>
<dbReference type="Pfam" id="PF02080">
    <property type="entry name" value="TrkA_C"/>
    <property type="match status" value="1"/>
</dbReference>
<evidence type="ECO:0000313" key="12">
    <source>
        <dbReference type="EMBL" id="AKP68247.1"/>
    </source>
</evidence>
<evidence type="ECO:0000256" key="4">
    <source>
        <dbReference type="ARBA" id="ARBA00022989"/>
    </source>
</evidence>
<evidence type="ECO:0000259" key="11">
    <source>
        <dbReference type="PROSITE" id="PS51202"/>
    </source>
</evidence>
<dbReference type="GO" id="GO:0005254">
    <property type="term" value="F:chloride channel activity"/>
    <property type="evidence" value="ECO:0007669"/>
    <property type="project" value="UniProtKB-KW"/>
</dbReference>
<dbReference type="GO" id="GO:0006813">
    <property type="term" value="P:potassium ion transport"/>
    <property type="evidence" value="ECO:0007669"/>
    <property type="project" value="InterPro"/>
</dbReference>
<dbReference type="SUPFAM" id="SSF116726">
    <property type="entry name" value="TrkA C-terminal domain-like"/>
    <property type="match status" value="1"/>
</dbReference>
<keyword evidence="4 10" id="KW-1133">Transmembrane helix</keyword>
<evidence type="ECO:0000256" key="10">
    <source>
        <dbReference type="SAM" id="Phobius"/>
    </source>
</evidence>
<dbReference type="PANTHER" id="PTHR43427:SF6">
    <property type="entry name" value="CHLORIDE CHANNEL PROTEIN CLC-E"/>
    <property type="match status" value="1"/>
</dbReference>
<feature type="transmembrane region" description="Helical" evidence="10">
    <location>
        <begin position="358"/>
        <end position="382"/>
    </location>
</feature>
<comment type="subcellular location">
    <subcellularLocation>
        <location evidence="1">Membrane</location>
        <topology evidence="1">Multi-pass membrane protein</topology>
    </subcellularLocation>
</comment>
<dbReference type="InterPro" id="IPR006037">
    <property type="entry name" value="RCK_C"/>
</dbReference>
<dbReference type="Proteomes" id="UP000036106">
    <property type="component" value="Chromosome"/>
</dbReference>
<dbReference type="InterPro" id="IPR014743">
    <property type="entry name" value="Cl-channel_core"/>
</dbReference>
<evidence type="ECO:0000256" key="2">
    <source>
        <dbReference type="ARBA" id="ARBA00022448"/>
    </source>
</evidence>
<dbReference type="Pfam" id="PF00654">
    <property type="entry name" value="Voltage_CLC"/>
    <property type="match status" value="1"/>
</dbReference>
<feature type="transmembrane region" description="Helical" evidence="10">
    <location>
        <begin position="388"/>
        <end position="409"/>
    </location>
</feature>
<dbReference type="GO" id="GO:0034707">
    <property type="term" value="C:chloride channel complex"/>
    <property type="evidence" value="ECO:0007669"/>
    <property type="project" value="UniProtKB-KW"/>
</dbReference>
<feature type="transmembrane region" description="Helical" evidence="10">
    <location>
        <begin position="263"/>
        <end position="286"/>
    </location>
</feature>
<dbReference type="PRINTS" id="PR00762">
    <property type="entry name" value="CLCHANNEL"/>
</dbReference>
<reference evidence="13" key="1">
    <citation type="submission" date="2015-07" db="EMBL/GenBank/DDBJ databases">
        <title>Lactobacillus ginsenosidimutans/EMML 3141/ whole genome sequencing.</title>
        <authorList>
            <person name="Kim M.K."/>
            <person name="Im W.-T."/>
            <person name="Srinivasan S."/>
            <person name="Lee J.-J."/>
        </authorList>
    </citation>
    <scope>NUCLEOTIDE SEQUENCE [LARGE SCALE GENOMIC DNA]</scope>
    <source>
        <strain evidence="13">EMML 3041</strain>
    </source>
</reference>
<keyword evidence="6 10" id="KW-0472">Membrane</keyword>
<accession>A0A0H4QJZ8</accession>
<keyword evidence="5" id="KW-0406">Ion transport</keyword>
<dbReference type="SUPFAM" id="SSF81340">
    <property type="entry name" value="Clc chloride channel"/>
    <property type="match status" value="1"/>
</dbReference>
<dbReference type="GO" id="GO:0008324">
    <property type="term" value="F:monoatomic cation transmembrane transporter activity"/>
    <property type="evidence" value="ECO:0007669"/>
    <property type="project" value="InterPro"/>
</dbReference>
<evidence type="ECO:0000256" key="5">
    <source>
        <dbReference type="ARBA" id="ARBA00023065"/>
    </source>
</evidence>
<keyword evidence="7" id="KW-0869">Chloride channel</keyword>
<dbReference type="EMBL" id="CP012034">
    <property type="protein sequence ID" value="AKP68247.1"/>
    <property type="molecule type" value="Genomic_DNA"/>
</dbReference>
<evidence type="ECO:0000313" key="13">
    <source>
        <dbReference type="Proteomes" id="UP000036106"/>
    </source>
</evidence>
<feature type="transmembrane region" description="Helical" evidence="10">
    <location>
        <begin position="152"/>
        <end position="177"/>
    </location>
</feature>
<feature type="transmembrane region" description="Helical" evidence="10">
    <location>
        <begin position="225"/>
        <end position="243"/>
    </location>
</feature>
<dbReference type="Gene3D" id="3.30.70.1450">
    <property type="entry name" value="Regulator of K+ conductance, C-terminal domain"/>
    <property type="match status" value="1"/>
</dbReference>
<feature type="transmembrane region" description="Helical" evidence="10">
    <location>
        <begin position="189"/>
        <end position="213"/>
    </location>
</feature>
<dbReference type="InterPro" id="IPR036721">
    <property type="entry name" value="RCK_C_sf"/>
</dbReference>
<evidence type="ECO:0000256" key="3">
    <source>
        <dbReference type="ARBA" id="ARBA00022692"/>
    </source>
</evidence>
<protein>
    <submittedName>
        <fullName evidence="12">ATP synthase F0 subunit A</fullName>
    </submittedName>
</protein>
<dbReference type="PANTHER" id="PTHR43427">
    <property type="entry name" value="CHLORIDE CHANNEL PROTEIN CLC-E"/>
    <property type="match status" value="1"/>
</dbReference>
<gene>
    <name evidence="12" type="ORF">ABM34_12340</name>
</gene>
<dbReference type="KEGG" id="lgn:ABM34_12340"/>
<keyword evidence="3 10" id="KW-0812">Transmembrane</keyword>
<keyword evidence="9" id="KW-0407">Ion channel</keyword>
<evidence type="ECO:0000256" key="1">
    <source>
        <dbReference type="ARBA" id="ARBA00004141"/>
    </source>
</evidence>
<dbReference type="CDD" id="cd01031">
    <property type="entry name" value="EriC"/>
    <property type="match status" value="1"/>
</dbReference>
<evidence type="ECO:0000256" key="6">
    <source>
        <dbReference type="ARBA" id="ARBA00023136"/>
    </source>
</evidence>
<proteinExistence type="predicted"/>
<feature type="transmembrane region" description="Helical" evidence="10">
    <location>
        <begin position="298"/>
        <end position="320"/>
    </location>
</feature>
<dbReference type="Gene3D" id="1.10.3080.10">
    <property type="entry name" value="Clc chloride channel"/>
    <property type="match status" value="1"/>
</dbReference>
<organism evidence="12 13">
    <name type="scientific">Companilactobacillus ginsenosidimutans</name>
    <dbReference type="NCBI Taxonomy" id="1007676"/>
    <lineage>
        <taxon>Bacteria</taxon>
        <taxon>Bacillati</taxon>
        <taxon>Bacillota</taxon>
        <taxon>Bacilli</taxon>
        <taxon>Lactobacillales</taxon>
        <taxon>Lactobacillaceae</taxon>
        <taxon>Companilactobacillus</taxon>
    </lineage>
</organism>
<feature type="transmembrane region" description="Helical" evidence="10">
    <location>
        <begin position="326"/>
        <end position="346"/>
    </location>
</feature>
<dbReference type="OrthoDB" id="9812438at2"/>
<keyword evidence="8" id="KW-0868">Chloride</keyword>
<sequence>MKSEKIDVYKLKLLLGGIIVGMLSGIIVSMFRWSIGTSLKWFQGWYVQARSNIVILLILLVFLIIAGIIVGLMLKKEPDISGSGIPQVEAQLDGDLKVKWWSILWRKFVGGIISIGPGLFLGREGPAIQLGASVGQGFGELANVTTPSTKRILIASGAAGGLAAAFNAPLAGCMFVMEEIYHNFSPMVWITALASAVSSNLIALYVFGLTPVLSIPYKFSLPIKYYWHLIILGIILGLLGRLYQKVLLIMPTVYAKTHIPRAYQGIIPLILLLPVGMMYPSYIGGGNGLIVDLNNLKVGFWVLVGIFALRFIFSMISYGSGLPGGIFLPILNLGAIIGAIYAVFMHQTGMLPLSYESNLIIFSMAGYFACISKAPFTAIILVTEMVGSLGHLMPLVVISLVAYIVVDILNGSPIYEALKERLTLNSEYLNRVSKYSDRIEIPVYEGSPIDGMIIREISFPKEVLVIGIYRGERQIIPRGDTMIKSGDRIVMMVNAAQRAKYKRRLTELINGLD</sequence>
<dbReference type="RefSeq" id="WP_048706149.1">
    <property type="nucleotide sequence ID" value="NZ_CP012034.1"/>
</dbReference>
<evidence type="ECO:0000256" key="7">
    <source>
        <dbReference type="ARBA" id="ARBA00023173"/>
    </source>
</evidence>
<dbReference type="PATRIC" id="fig|1007676.4.peg.2495"/>
<dbReference type="PROSITE" id="PS51202">
    <property type="entry name" value="RCK_C"/>
    <property type="match status" value="1"/>
</dbReference>
<feature type="transmembrane region" description="Helical" evidence="10">
    <location>
        <begin position="12"/>
        <end position="33"/>
    </location>
</feature>
<dbReference type="InterPro" id="IPR001807">
    <property type="entry name" value="ClC"/>
</dbReference>
<evidence type="ECO:0000256" key="8">
    <source>
        <dbReference type="ARBA" id="ARBA00023214"/>
    </source>
</evidence>
<evidence type="ECO:0000256" key="9">
    <source>
        <dbReference type="ARBA" id="ARBA00023303"/>
    </source>
</evidence>
<feature type="domain" description="RCK C-terminal" evidence="11">
    <location>
        <begin position="424"/>
        <end position="507"/>
    </location>
</feature>